<evidence type="ECO:0000313" key="3">
    <source>
        <dbReference type="Proteomes" id="UP001159363"/>
    </source>
</evidence>
<proteinExistence type="predicted"/>
<sequence>MECPAEECLQLIDIYEENPVLRNPQHGLYYNKVTKHDAWVNLAKQFECSAAEVKKKMDSMLASFRREKAKGKKECWDW</sequence>
<evidence type="ECO:0000313" key="2">
    <source>
        <dbReference type="EMBL" id="KAJ8866690.1"/>
    </source>
</evidence>
<accession>A0ABQ9G2J1</accession>
<evidence type="ECO:0000259" key="1">
    <source>
        <dbReference type="PROSITE" id="PS51029"/>
    </source>
</evidence>
<keyword evidence="3" id="KW-1185">Reference proteome</keyword>
<dbReference type="EMBL" id="JARBHB010000016">
    <property type="protein sequence ID" value="KAJ8866690.1"/>
    <property type="molecule type" value="Genomic_DNA"/>
</dbReference>
<dbReference type="PANTHER" id="PTHR21505:SF15">
    <property type="entry name" value="RE18252P"/>
    <property type="match status" value="1"/>
</dbReference>
<dbReference type="Pfam" id="PF10545">
    <property type="entry name" value="MADF_DNA_bdg"/>
    <property type="match status" value="1"/>
</dbReference>
<protein>
    <recommendedName>
        <fullName evidence="1">MADF domain-containing protein</fullName>
    </recommendedName>
</protein>
<dbReference type="InterPro" id="IPR006578">
    <property type="entry name" value="MADF-dom"/>
</dbReference>
<name>A0ABQ9G2J1_9NEOP</name>
<gene>
    <name evidence="2" type="ORF">PR048_032551</name>
</gene>
<organism evidence="2 3">
    <name type="scientific">Dryococelus australis</name>
    <dbReference type="NCBI Taxonomy" id="614101"/>
    <lineage>
        <taxon>Eukaryota</taxon>
        <taxon>Metazoa</taxon>
        <taxon>Ecdysozoa</taxon>
        <taxon>Arthropoda</taxon>
        <taxon>Hexapoda</taxon>
        <taxon>Insecta</taxon>
        <taxon>Pterygota</taxon>
        <taxon>Neoptera</taxon>
        <taxon>Polyneoptera</taxon>
        <taxon>Phasmatodea</taxon>
        <taxon>Verophasmatodea</taxon>
        <taxon>Anareolatae</taxon>
        <taxon>Phasmatidae</taxon>
        <taxon>Eurycanthinae</taxon>
        <taxon>Dryococelus</taxon>
    </lineage>
</organism>
<reference evidence="2 3" key="1">
    <citation type="submission" date="2023-02" db="EMBL/GenBank/DDBJ databases">
        <title>LHISI_Scaffold_Assembly.</title>
        <authorList>
            <person name="Stuart O.P."/>
            <person name="Cleave R."/>
            <person name="Magrath M.J.L."/>
            <person name="Mikheyev A.S."/>
        </authorList>
    </citation>
    <scope>NUCLEOTIDE SEQUENCE [LARGE SCALE GENOMIC DNA]</scope>
    <source>
        <strain evidence="2">Daus_M_001</strain>
        <tissue evidence="2">Leg muscle</tissue>
    </source>
</reference>
<dbReference type="PANTHER" id="PTHR21505">
    <property type="entry name" value="MADF DOMAIN-CONTAINING PROTEIN-RELATED"/>
    <property type="match status" value="1"/>
</dbReference>
<dbReference type="PROSITE" id="PS51029">
    <property type="entry name" value="MADF"/>
    <property type="match status" value="1"/>
</dbReference>
<comment type="caution">
    <text evidence="2">The sequence shown here is derived from an EMBL/GenBank/DDBJ whole genome shotgun (WGS) entry which is preliminary data.</text>
</comment>
<feature type="domain" description="MADF" evidence="1">
    <location>
        <begin position="10"/>
        <end position="78"/>
    </location>
</feature>
<dbReference type="Proteomes" id="UP001159363">
    <property type="component" value="Chromosome 15"/>
</dbReference>